<reference evidence="2 3" key="1">
    <citation type="submission" date="2018-08" db="EMBL/GenBank/DDBJ databases">
        <title>Genomic investigation of the strawberry pathogen Phytophthora fragariae indicates pathogenicity is determined by transcriptional variation in three key races.</title>
        <authorList>
            <person name="Adams T.M."/>
            <person name="Armitage A.D."/>
            <person name="Sobczyk M.K."/>
            <person name="Bates H.J."/>
            <person name="Dunwell J.M."/>
            <person name="Nellist C.F."/>
            <person name="Harrison R.J."/>
        </authorList>
    </citation>
    <scope>NUCLEOTIDE SEQUENCE [LARGE SCALE GENOMIC DNA]</scope>
    <source>
        <strain evidence="1 4">SCRP324</strain>
        <strain evidence="2 3">SCRP333</strain>
    </source>
</reference>
<comment type="caution">
    <text evidence="2">The sequence shown here is derived from an EMBL/GenBank/DDBJ whole genome shotgun (WGS) entry which is preliminary data.</text>
</comment>
<dbReference type="Proteomes" id="UP000435112">
    <property type="component" value="Unassembled WGS sequence"/>
</dbReference>
<evidence type="ECO:0000313" key="3">
    <source>
        <dbReference type="Proteomes" id="UP000434957"/>
    </source>
</evidence>
<dbReference type="EMBL" id="QXFT01001005">
    <property type="protein sequence ID" value="KAE9331673.1"/>
    <property type="molecule type" value="Genomic_DNA"/>
</dbReference>
<gene>
    <name evidence="1" type="ORF">PR002_g14375</name>
    <name evidence="2" type="ORF">PR003_g14894</name>
</gene>
<name>A0A6A4F1C6_9STRA</name>
<evidence type="ECO:0000313" key="2">
    <source>
        <dbReference type="EMBL" id="KAE9331673.1"/>
    </source>
</evidence>
<evidence type="ECO:0008006" key="5">
    <source>
        <dbReference type="Google" id="ProtNLM"/>
    </source>
</evidence>
<accession>A0A6A4F1C6</accession>
<dbReference type="GO" id="GO:0019902">
    <property type="term" value="F:phosphatase binding"/>
    <property type="evidence" value="ECO:0007669"/>
    <property type="project" value="TreeGrafter"/>
</dbReference>
<organism evidence="2 3">
    <name type="scientific">Phytophthora rubi</name>
    <dbReference type="NCBI Taxonomy" id="129364"/>
    <lineage>
        <taxon>Eukaryota</taxon>
        <taxon>Sar</taxon>
        <taxon>Stramenopiles</taxon>
        <taxon>Oomycota</taxon>
        <taxon>Peronosporomycetes</taxon>
        <taxon>Peronosporales</taxon>
        <taxon>Peronosporaceae</taxon>
        <taxon>Phytophthora</taxon>
    </lineage>
</organism>
<protein>
    <recommendedName>
        <fullName evidence="5">Sfi1 spindle body domain-containing protein</fullName>
    </recommendedName>
</protein>
<evidence type="ECO:0000313" key="4">
    <source>
        <dbReference type="Proteomes" id="UP000435112"/>
    </source>
</evidence>
<dbReference type="OrthoDB" id="128693at2759"/>
<dbReference type="EMBL" id="QXFU01000995">
    <property type="protein sequence ID" value="KAE9013913.1"/>
    <property type="molecule type" value="Genomic_DNA"/>
</dbReference>
<evidence type="ECO:0000313" key="1">
    <source>
        <dbReference type="EMBL" id="KAE9013913.1"/>
    </source>
</evidence>
<proteinExistence type="predicted"/>
<dbReference type="PANTHER" id="PTHR22028:SF9">
    <property type="entry name" value="SFI1 SPINDLE BODY DOMAIN-CONTAINING PROTEIN"/>
    <property type="match status" value="1"/>
</dbReference>
<dbReference type="Proteomes" id="UP000434957">
    <property type="component" value="Unassembled WGS sequence"/>
</dbReference>
<dbReference type="InterPro" id="IPR052270">
    <property type="entry name" value="CACF_protein"/>
</dbReference>
<dbReference type="PANTHER" id="PTHR22028">
    <property type="entry name" value="SFI1 SPINDLE BODY DOMAIN-CONTAINING PROTEIN-RELATED"/>
    <property type="match status" value="1"/>
</dbReference>
<sequence>MRMCLSNWRAKARTLRSVKALRDKVTENRIASDLRRRLRRWQQFALVSIALRKFVYRRDFELMRLVFGTGFQQFVVMKHKERDLIRQIGCVHEAFLKEGLARQIQQRMSVIAACEEIRRAGWLKRLLTAAWGEWMNFHSRKQAQQAAVRQLRVRVSRLEDVDSPLNTTRLAGMLRRWQTFEMTRVFDRWSDVTQAMHQTRLDSLKAIDLWHKTQCGLYFRGWVGFCHQQRQQRLVRAMNARSKMKRTWTLWRMFTAHSLTKKAASLDARQLHAQRVYKSAFETWRAVATSLRSKRAQILELYHSSRLRLLAALLGEWRQFAAVEKTKRMQSTAARVVYEDKLTRRSFTEWKTNVDGICYHRRQLQINTERLQVLLLCSSFRAWHAWSDEHKKLRAVVQIQSSKRNSRAVSRVFTTWHLHAEKTTRTRHQASSFLRFRRMQNGVKALRSVVQERQYLREMRHKAQRFRAAVSSSQVSIVFTHWKKLAARSHKTRSAALRWEKAFLRKVWDALVLAHNVDKQRHAVVHRAELHHRSYRLRKALTQWSHIRVETQHFRAVCEELLSRWRRRTACRCLCALGDHAAYHKTLRASEAAVRGKRRSTAMLQAWYAWRKLILVSRAGRRRLLQRYLTAWIRSHESRQALQALQRQIQTRVFCSLQRRCIATWTQFVATQKIEKATVLMLNAFAATQRMKRVWVCWVKFVGQRRATKSRMRNALAHAQLQRQLKAFRALQTHTLQQQWKTHARVRATALRSHRLRAQSFSVWRAVAVDRISRRCKLARYLEGVQYSVQTRSFSAWQALTARRKVVHEKVSQSLALRTQRCSRVVFQTWKSFVMKARKNRKARDFSAAKTSAHAIKHWKQYVVLCNIERMISVCEQRQVESSFLSWRNAVAVTQQIRAFRVKSARRHWIELVGMVFKAWRLRSRTHAHCRKLLTSVAVGSHLRFRFELWQKFTAHRKRLANLLLVVADPPALVPVDTPAVAIEDTASLEVETMAEGEAVGVHSKRGDNGEAQTSADDRQLVSLGQALAKKARVLQRFEVTWDLPQAWHRWRQIFHAQLFYRMRRLQLHFICWQRFIHQQRRNRWIVLKLTRQRQAASAQTVFRAWRELVARVKNLRKDRVRERELWVLVTTEMARRERRQLKTHWRAWKFHVGEARHLQASLDAYHRARLLTKYWLVWCHDFRQVVCEAHREAQRVKAHMNVFHCRRVLGRLRDNQQRTKRARLVLEYFGNRQYDTLLPEVLARWRKWCQREKEVARYIAEFQLRRTQRHFSAWKGWENTRRWQRVAVDNLQSKSVERRRRDVWMRWRRFVKKQVVKDLALQKALIFHVCIRLRRRWLRRSQRAVQLREQAEAAHMQLCVFRGHRAVRRWHDFSRARRLRRLCKSFVLRKHIQLWQSAVKHAVATRFGEFVLRFKAKKMLVAWRQAAARQQHWRQLCGSFVDKQETRTAQHSLLRWQQFVNAQQGNRLAAMHAEQRILRNAWRYWSHAAMATQLLRCEQLQQAVEHEAVTLLRQSISVWQAAVKKQRERRFVLLSCVVKLKSVAAQRIQDVVFSAWRRLVERQHRCRAALLKRDCNAAKRALIFWLAWTRDRQRRRKQLGSAANYHSQRLKSAVFFYWQTYALAWQDAAKPLARRHDRPPSQPAKVVTEPWSSDIFEDSDDSDADVRRPTSPVMKRLRQKKTKRTRAVEAGGESTETVALCDAVEISMDVKKRLLLLGKWRRSRRASSCCLQVEVNMAT</sequence>
<keyword evidence="3" id="KW-1185">Reference proteome</keyword>